<organism evidence="7 8">
    <name type="scientific">Metabacillus litoralis</name>
    <dbReference type="NCBI Taxonomy" id="152268"/>
    <lineage>
        <taxon>Bacteria</taxon>
        <taxon>Bacillati</taxon>
        <taxon>Bacillota</taxon>
        <taxon>Bacilli</taxon>
        <taxon>Bacillales</taxon>
        <taxon>Bacillaceae</taxon>
        <taxon>Metabacillus</taxon>
    </lineage>
</organism>
<evidence type="ECO:0000256" key="3">
    <source>
        <dbReference type="ARBA" id="ARBA00022692"/>
    </source>
</evidence>
<dbReference type="Proteomes" id="UP000321363">
    <property type="component" value="Unassembled WGS sequence"/>
</dbReference>
<dbReference type="PANTHER" id="PTHR35791:SF1">
    <property type="entry name" value="UPF0754 MEMBRANE PROTEIN YHEB"/>
    <property type="match status" value="1"/>
</dbReference>
<keyword evidence="8" id="KW-1185">Reference proteome</keyword>
<keyword evidence="4 6" id="KW-1133">Transmembrane helix</keyword>
<feature type="transmembrane region" description="Helical" evidence="6">
    <location>
        <begin position="357"/>
        <end position="378"/>
    </location>
</feature>
<comment type="similarity">
    <text evidence="2">Belongs to the UPF0754 family.</text>
</comment>
<dbReference type="PIRSF" id="PIRSF032178">
    <property type="entry name" value="UCP032178"/>
    <property type="match status" value="1"/>
</dbReference>
<evidence type="ECO:0000313" key="8">
    <source>
        <dbReference type="Proteomes" id="UP000321363"/>
    </source>
</evidence>
<dbReference type="OrthoDB" id="9787430at2"/>
<comment type="caution">
    <text evidence="7">The sequence shown here is derived from an EMBL/GenBank/DDBJ whole genome shotgun (WGS) entry which is preliminary data.</text>
</comment>
<accession>A0A5C6VXK7</accession>
<keyword evidence="3 6" id="KW-0812">Transmembrane</keyword>
<gene>
    <name evidence="7" type="ORF">FS935_15320</name>
</gene>
<dbReference type="AlphaFoldDB" id="A0A5C6VXK7"/>
<protein>
    <submittedName>
        <fullName evidence="7">DUF445 family protein</fullName>
    </submittedName>
</protein>
<dbReference type="Pfam" id="PF04286">
    <property type="entry name" value="DUF445"/>
    <property type="match status" value="1"/>
</dbReference>
<proteinExistence type="inferred from homology"/>
<evidence type="ECO:0000256" key="1">
    <source>
        <dbReference type="ARBA" id="ARBA00004236"/>
    </source>
</evidence>
<sequence length="379" mass="43162">MVMKDLLLVLIMISIGAAIGGVTNSLAIKMLFRPYKPIFVFGKRVPFTPGLIPKRRQELANQLGKMVVEHLLTAEGIKRKFLQSQFQEQIKSWGEIQVKKLIQSDKTPEQIMTALSIENSNDLINSKLKVFAQSKYNELIRENKKKSLQEIVPEHVEDDLYVAIPKVASFITEKGITYFESPEGKQKLKKMIEDFLSTRGMLGNMIGMFLGNDSLVDKVQPEVVKFLKNQETKNLLTTLIAREWTSIKEMTLEEIDAKWGVIEKGSGLIDRIVEIVNANDLLTKPLSTYLKPNEEILINKWLPKAIELTTNYLVSHLEEMMKRLKLEDVVKEQVETFAVDRLEDMILSISRKEFKMITYLGALLGGIIGGFQAIIVMLF</sequence>
<dbReference type="InterPro" id="IPR016991">
    <property type="entry name" value="UCP032178"/>
</dbReference>
<dbReference type="InterPro" id="IPR007383">
    <property type="entry name" value="DUF445"/>
</dbReference>
<dbReference type="GO" id="GO:0005886">
    <property type="term" value="C:plasma membrane"/>
    <property type="evidence" value="ECO:0007669"/>
    <property type="project" value="UniProtKB-SubCell"/>
</dbReference>
<dbReference type="EMBL" id="VOQF01000008">
    <property type="protein sequence ID" value="TXC89734.1"/>
    <property type="molecule type" value="Genomic_DNA"/>
</dbReference>
<evidence type="ECO:0000313" key="7">
    <source>
        <dbReference type="EMBL" id="TXC89734.1"/>
    </source>
</evidence>
<evidence type="ECO:0000256" key="2">
    <source>
        <dbReference type="ARBA" id="ARBA00008053"/>
    </source>
</evidence>
<comment type="subcellular location">
    <subcellularLocation>
        <location evidence="1">Cell membrane</location>
    </subcellularLocation>
</comment>
<evidence type="ECO:0000256" key="6">
    <source>
        <dbReference type="SAM" id="Phobius"/>
    </source>
</evidence>
<dbReference type="PANTHER" id="PTHR35791">
    <property type="entry name" value="UPF0754 MEMBRANE PROTEIN YHEB"/>
    <property type="match status" value="1"/>
</dbReference>
<reference evidence="7 8" key="1">
    <citation type="journal article" date="2005" name="Int. J. Syst. Evol. Microbiol.">
        <title>Bacillus litoralis sp. nov., isolated from a tidal flat of the Yellow Sea in Korea.</title>
        <authorList>
            <person name="Yoon J.H."/>
            <person name="Oh T.K."/>
        </authorList>
    </citation>
    <scope>NUCLEOTIDE SEQUENCE [LARGE SCALE GENOMIC DNA]</scope>
    <source>
        <strain evidence="7 8">SW-211</strain>
    </source>
</reference>
<evidence type="ECO:0000256" key="5">
    <source>
        <dbReference type="ARBA" id="ARBA00023136"/>
    </source>
</evidence>
<evidence type="ECO:0000256" key="4">
    <source>
        <dbReference type="ARBA" id="ARBA00022989"/>
    </source>
</evidence>
<feature type="transmembrane region" description="Helical" evidence="6">
    <location>
        <begin position="6"/>
        <end position="28"/>
    </location>
</feature>
<name>A0A5C6VXK7_9BACI</name>
<keyword evidence="5 6" id="KW-0472">Membrane</keyword>